<feature type="compositionally biased region" description="Basic and acidic residues" evidence="1">
    <location>
        <begin position="270"/>
        <end position="293"/>
    </location>
</feature>
<feature type="compositionally biased region" description="Basic and acidic residues" evidence="1">
    <location>
        <begin position="193"/>
        <end position="215"/>
    </location>
</feature>
<feature type="compositionally biased region" description="Basic and acidic residues" evidence="1">
    <location>
        <begin position="49"/>
        <end position="60"/>
    </location>
</feature>
<evidence type="ECO:0000313" key="3">
    <source>
        <dbReference type="Proteomes" id="UP001177744"/>
    </source>
</evidence>
<name>A0AA40HW09_CNENI</name>
<dbReference type="EMBL" id="JAULJE010000010">
    <property type="protein sequence ID" value="KAK1338501.1"/>
    <property type="molecule type" value="Genomic_DNA"/>
</dbReference>
<evidence type="ECO:0000256" key="1">
    <source>
        <dbReference type="SAM" id="MobiDB-lite"/>
    </source>
</evidence>
<accession>A0AA40HW09</accession>
<feature type="region of interest" description="Disordered" evidence="1">
    <location>
        <begin position="25"/>
        <end position="381"/>
    </location>
</feature>
<feature type="compositionally biased region" description="Acidic residues" evidence="1">
    <location>
        <begin position="258"/>
        <end position="267"/>
    </location>
</feature>
<feature type="compositionally biased region" description="Basic and acidic residues" evidence="1">
    <location>
        <begin position="70"/>
        <end position="101"/>
    </location>
</feature>
<feature type="compositionally biased region" description="Basic and acidic residues" evidence="1">
    <location>
        <begin position="360"/>
        <end position="381"/>
    </location>
</feature>
<keyword evidence="3" id="KW-1185">Reference proteome</keyword>
<dbReference type="Proteomes" id="UP001177744">
    <property type="component" value="Unassembled WGS sequence"/>
</dbReference>
<comment type="caution">
    <text evidence="2">The sequence shown here is derived from an EMBL/GenBank/DDBJ whole genome shotgun (WGS) entry which is preliminary data.</text>
</comment>
<dbReference type="AlphaFoldDB" id="A0AA40HW09"/>
<proteinExistence type="predicted"/>
<organism evidence="2 3">
    <name type="scientific">Cnephaeus nilssonii</name>
    <name type="common">Northern bat</name>
    <name type="synonym">Eptesicus nilssonii</name>
    <dbReference type="NCBI Taxonomy" id="3371016"/>
    <lineage>
        <taxon>Eukaryota</taxon>
        <taxon>Metazoa</taxon>
        <taxon>Chordata</taxon>
        <taxon>Craniata</taxon>
        <taxon>Vertebrata</taxon>
        <taxon>Euteleostomi</taxon>
        <taxon>Mammalia</taxon>
        <taxon>Eutheria</taxon>
        <taxon>Laurasiatheria</taxon>
        <taxon>Chiroptera</taxon>
        <taxon>Yangochiroptera</taxon>
        <taxon>Vespertilionidae</taxon>
        <taxon>Cnephaeus</taxon>
    </lineage>
</organism>
<reference evidence="2" key="1">
    <citation type="submission" date="2023-06" db="EMBL/GenBank/DDBJ databases">
        <title>Reference genome for the Northern bat (Eptesicus nilssonii), a most northern bat species.</title>
        <authorList>
            <person name="Laine V.N."/>
            <person name="Pulliainen A.T."/>
            <person name="Lilley T.M."/>
        </authorList>
    </citation>
    <scope>NUCLEOTIDE SEQUENCE</scope>
    <source>
        <strain evidence="2">BLF_Eptnil</strain>
        <tissue evidence="2">Kidney</tissue>
    </source>
</reference>
<gene>
    <name evidence="2" type="ORF">QTO34_001618</name>
</gene>
<feature type="compositionally biased region" description="Basic and acidic residues" evidence="1">
    <location>
        <begin position="225"/>
        <end position="257"/>
    </location>
</feature>
<sequence>MPGFGARSLADALSTEPNRLRQCLEFLKKKERHTRIPENTRKKRRSERKARAVHLDKAEDLAAQPQSSVRPEETPRPENRFLMRKCPPEAGERKGKAETECKPPNSQPASRQRRLSPLSLAGKFKERTKAVPSSIQLPLKGFFSDRDSSTWEPRGAKSSKHESITWRKMDKGDKSELNEIKENQRSPTINLTAKRETSEETQEEKPGKCNENEVKKRGKSKSRSKSKEKSKRKERDTKHDGHEEERTRSGVRERSCECEGEGSDDSPGDGQERGGRGKKSDEHERNNGEKKDSPVVSEQRTCCNYRQTQLQQENKEGSRSRDRSRRVTVMAADARSAVDTGRERRTRGGHGARRGGRHQQGREGKRRREGEETHGAQRREI</sequence>
<feature type="compositionally biased region" description="Basic and acidic residues" evidence="1">
    <location>
        <begin position="159"/>
        <end position="184"/>
    </location>
</feature>
<feature type="compositionally biased region" description="Basic residues" evidence="1">
    <location>
        <begin position="344"/>
        <end position="359"/>
    </location>
</feature>
<evidence type="ECO:0000313" key="2">
    <source>
        <dbReference type="EMBL" id="KAK1338501.1"/>
    </source>
</evidence>
<protein>
    <submittedName>
        <fullName evidence="2">Uncharacterized protein</fullName>
    </submittedName>
</protein>
<feature type="compositionally biased region" description="Polar residues" evidence="1">
    <location>
        <begin position="296"/>
        <end position="312"/>
    </location>
</feature>